<dbReference type="FunFam" id="3.30.70.890:FF:000001">
    <property type="entry name" value="Galactokinase"/>
    <property type="match status" value="1"/>
</dbReference>
<dbReference type="PROSITE" id="PS00106">
    <property type="entry name" value="GALACTOKINASE"/>
    <property type="match status" value="1"/>
</dbReference>
<feature type="domain" description="Galactokinase N-terminal" evidence="14">
    <location>
        <begin position="10"/>
        <end position="56"/>
    </location>
</feature>
<evidence type="ECO:0000256" key="6">
    <source>
        <dbReference type="ARBA" id="ARBA00022777"/>
    </source>
</evidence>
<dbReference type="PANTHER" id="PTHR10457:SF7">
    <property type="entry name" value="GALACTOKINASE-RELATED"/>
    <property type="match status" value="1"/>
</dbReference>
<dbReference type="Pfam" id="PF00288">
    <property type="entry name" value="GHMP_kinases_N"/>
    <property type="match status" value="1"/>
</dbReference>
<evidence type="ECO:0000256" key="8">
    <source>
        <dbReference type="ARBA" id="ARBA00022842"/>
    </source>
</evidence>
<evidence type="ECO:0000313" key="15">
    <source>
        <dbReference type="EMBL" id="AFM12349.1"/>
    </source>
</evidence>
<dbReference type="STRING" id="869212.Turpa_1701"/>
<dbReference type="InterPro" id="IPR036554">
    <property type="entry name" value="GHMP_kinase_C_sf"/>
</dbReference>
<keyword evidence="4" id="KW-0479">Metal-binding</keyword>
<evidence type="ECO:0000256" key="3">
    <source>
        <dbReference type="ARBA" id="ARBA00022679"/>
    </source>
</evidence>
<dbReference type="NCBIfam" id="TIGR00131">
    <property type="entry name" value="gal_kin"/>
    <property type="match status" value="1"/>
</dbReference>
<dbReference type="HOGENOM" id="CLU_017814_2_1_12"/>
<proteinExistence type="inferred from homology"/>
<dbReference type="PATRIC" id="fig|869212.3.peg.1695"/>
<dbReference type="EMBL" id="CP002959">
    <property type="protein sequence ID" value="AFM12349.1"/>
    <property type="molecule type" value="Genomic_DNA"/>
</dbReference>
<evidence type="ECO:0000256" key="2">
    <source>
        <dbReference type="ARBA" id="ARBA00022490"/>
    </source>
</evidence>
<evidence type="ECO:0000256" key="7">
    <source>
        <dbReference type="ARBA" id="ARBA00022840"/>
    </source>
</evidence>
<dbReference type="FunFam" id="3.30.230.10:FF:000017">
    <property type="entry name" value="Galactokinase"/>
    <property type="match status" value="1"/>
</dbReference>
<keyword evidence="16" id="KW-1185">Reference proteome</keyword>
<dbReference type="PRINTS" id="PR00959">
    <property type="entry name" value="MEVGALKINASE"/>
</dbReference>
<dbReference type="InterPro" id="IPR014721">
    <property type="entry name" value="Ribsml_uS5_D2-typ_fold_subgr"/>
</dbReference>
<dbReference type="RefSeq" id="WP_014802860.1">
    <property type="nucleotide sequence ID" value="NC_018020.1"/>
</dbReference>
<evidence type="ECO:0000256" key="10">
    <source>
        <dbReference type="ARBA" id="ARBA00023277"/>
    </source>
</evidence>
<evidence type="ECO:0000256" key="4">
    <source>
        <dbReference type="ARBA" id="ARBA00022723"/>
    </source>
</evidence>
<sequence length="381" mass="41385">MVANEILHTAFSESFGGHGQLYTAPGRVNLIGEHTDYNLGFVLPGAINKGISVAIRLNGKNTYRVQSLDFKEEVTFAADGQKLPVAWANYILGVVMEFHIRCFAVPGFDAVFAGDVPVGGGMSSSAALESAFAFAINDLCQFGISRRELAEIGQAAEHKYAGVRCGIMDQFASLHGERDKLIRLDCRSLDYELVPFRLTGYQVVLLDTRVKHSLASSEYNTRRAECEAGVKSLKAIYPEVQSLRDADLPMLEAVRSQLQPATFTRCQYVIEENARVLNAITQLKTGDIAAFGQEMFASHEGLSKKYRVSCAELDLLVDIARKCGVTGARMMGGGFGGCTINVVAESALAAFLQEAERSFNAAFGRAPLVYGVKISDGARRV</sequence>
<keyword evidence="6" id="KW-0418">Kinase</keyword>
<dbReference type="AlphaFoldDB" id="I4B4Z2"/>
<reference evidence="15 16" key="1">
    <citation type="submission" date="2012-06" db="EMBL/GenBank/DDBJ databases">
        <title>The complete chromosome of genome of Turneriella parva DSM 21527.</title>
        <authorList>
            <consortium name="US DOE Joint Genome Institute (JGI-PGF)"/>
            <person name="Lucas S."/>
            <person name="Han J."/>
            <person name="Lapidus A."/>
            <person name="Bruce D."/>
            <person name="Goodwin L."/>
            <person name="Pitluck S."/>
            <person name="Peters L."/>
            <person name="Kyrpides N."/>
            <person name="Mavromatis K."/>
            <person name="Ivanova N."/>
            <person name="Mikhailova N."/>
            <person name="Chertkov O."/>
            <person name="Detter J.C."/>
            <person name="Tapia R."/>
            <person name="Han C."/>
            <person name="Land M."/>
            <person name="Hauser L."/>
            <person name="Markowitz V."/>
            <person name="Cheng J.-F."/>
            <person name="Hugenholtz P."/>
            <person name="Woyke T."/>
            <person name="Wu D."/>
            <person name="Gronow S."/>
            <person name="Wellnitz S."/>
            <person name="Brambilla E."/>
            <person name="Klenk H.-P."/>
            <person name="Eisen J.A."/>
        </authorList>
    </citation>
    <scope>NUCLEOTIDE SEQUENCE [LARGE SCALE GENOMIC DNA]</scope>
    <source>
        <strain evidence="16">ATCC BAA-1111 / DSM 21527 / NCTC 11395 / H</strain>
    </source>
</reference>
<evidence type="ECO:0000256" key="9">
    <source>
        <dbReference type="ARBA" id="ARBA00023144"/>
    </source>
</evidence>
<dbReference type="EC" id="2.7.1.6" evidence="11"/>
<name>I4B4Z2_TURPD</name>
<dbReference type="InterPro" id="IPR006204">
    <property type="entry name" value="GHMP_kinase_N_dom"/>
</dbReference>
<dbReference type="GO" id="GO:0005524">
    <property type="term" value="F:ATP binding"/>
    <property type="evidence" value="ECO:0007669"/>
    <property type="project" value="UniProtKB-UniRule"/>
</dbReference>
<dbReference type="InterPro" id="IPR000705">
    <property type="entry name" value="Galactokinase"/>
</dbReference>
<protein>
    <recommendedName>
        <fullName evidence="11">Galactokinase</fullName>
        <ecNumber evidence="11">2.7.1.6</ecNumber>
    </recommendedName>
</protein>
<evidence type="ECO:0000256" key="5">
    <source>
        <dbReference type="ARBA" id="ARBA00022741"/>
    </source>
</evidence>
<dbReference type="PROSITE" id="PS00627">
    <property type="entry name" value="GHMP_KINASES_ATP"/>
    <property type="match status" value="1"/>
</dbReference>
<dbReference type="Pfam" id="PF08544">
    <property type="entry name" value="GHMP_kinases_C"/>
    <property type="match status" value="1"/>
</dbReference>
<dbReference type="InterPro" id="IPR020568">
    <property type="entry name" value="Ribosomal_Su5_D2-typ_SF"/>
</dbReference>
<dbReference type="PRINTS" id="PR00473">
    <property type="entry name" value="GALCTOKINASE"/>
</dbReference>
<keyword evidence="2" id="KW-0963">Cytoplasm</keyword>
<evidence type="ECO:0000259" key="14">
    <source>
        <dbReference type="Pfam" id="PF10509"/>
    </source>
</evidence>
<comment type="similarity">
    <text evidence="1">Belongs to the GHMP kinase family. GalK subfamily.</text>
</comment>
<gene>
    <name evidence="15" type="ordered locus">Turpa_1701</name>
</gene>
<dbReference type="Gene3D" id="3.30.230.10">
    <property type="match status" value="1"/>
</dbReference>
<keyword evidence="7" id="KW-0067">ATP-binding</keyword>
<dbReference type="SUPFAM" id="SSF55060">
    <property type="entry name" value="GHMP Kinase, C-terminal domain"/>
    <property type="match status" value="1"/>
</dbReference>
<dbReference type="GO" id="GO:0046872">
    <property type="term" value="F:metal ion binding"/>
    <property type="evidence" value="ECO:0007669"/>
    <property type="project" value="UniProtKB-KW"/>
</dbReference>
<dbReference type="SUPFAM" id="SSF54211">
    <property type="entry name" value="Ribosomal protein S5 domain 2-like"/>
    <property type="match status" value="1"/>
</dbReference>
<dbReference type="PANTHER" id="PTHR10457">
    <property type="entry name" value="MEVALONATE KINASE/GALACTOKINASE"/>
    <property type="match status" value="1"/>
</dbReference>
<evidence type="ECO:0000256" key="11">
    <source>
        <dbReference type="NCBIfam" id="TIGR00131"/>
    </source>
</evidence>
<dbReference type="KEGG" id="tpx:Turpa_1701"/>
<dbReference type="Gene3D" id="3.30.70.890">
    <property type="entry name" value="GHMP kinase, C-terminal domain"/>
    <property type="match status" value="1"/>
</dbReference>
<dbReference type="PIRSF" id="PIRSF000530">
    <property type="entry name" value="Galactokinase"/>
    <property type="match status" value="1"/>
</dbReference>
<dbReference type="InterPro" id="IPR019741">
    <property type="entry name" value="Galactokinase_CS"/>
</dbReference>
<keyword evidence="5" id="KW-0547">Nucleotide-binding</keyword>
<dbReference type="GO" id="GO:0004335">
    <property type="term" value="F:galactokinase activity"/>
    <property type="evidence" value="ECO:0007669"/>
    <property type="project" value="UniProtKB-UniRule"/>
</dbReference>
<dbReference type="Proteomes" id="UP000006048">
    <property type="component" value="Chromosome"/>
</dbReference>
<keyword evidence="3" id="KW-0808">Transferase</keyword>
<dbReference type="InterPro" id="IPR006206">
    <property type="entry name" value="Mevalonate/galactokinase"/>
</dbReference>
<dbReference type="Pfam" id="PF10509">
    <property type="entry name" value="GalKase_gal_bdg"/>
    <property type="match status" value="1"/>
</dbReference>
<dbReference type="GO" id="GO:0006012">
    <property type="term" value="P:galactose metabolic process"/>
    <property type="evidence" value="ECO:0007669"/>
    <property type="project" value="UniProtKB-UniRule"/>
</dbReference>
<dbReference type="InterPro" id="IPR006203">
    <property type="entry name" value="GHMP_knse_ATP-bd_CS"/>
</dbReference>
<dbReference type="GO" id="GO:0005829">
    <property type="term" value="C:cytosol"/>
    <property type="evidence" value="ECO:0007669"/>
    <property type="project" value="TreeGrafter"/>
</dbReference>
<organism evidence="15 16">
    <name type="scientific">Turneriella parva (strain ATCC BAA-1111 / DSM 21527 / NCTC 11395 / H)</name>
    <name type="common">Leptospira parva</name>
    <dbReference type="NCBI Taxonomy" id="869212"/>
    <lineage>
        <taxon>Bacteria</taxon>
        <taxon>Pseudomonadati</taxon>
        <taxon>Spirochaetota</taxon>
        <taxon>Spirochaetia</taxon>
        <taxon>Leptospirales</taxon>
        <taxon>Leptospiraceae</taxon>
        <taxon>Turneriella</taxon>
    </lineage>
</organism>
<evidence type="ECO:0000259" key="13">
    <source>
        <dbReference type="Pfam" id="PF08544"/>
    </source>
</evidence>
<evidence type="ECO:0000259" key="12">
    <source>
        <dbReference type="Pfam" id="PF00288"/>
    </source>
</evidence>
<feature type="domain" description="GHMP kinase C-terminal" evidence="13">
    <location>
        <begin position="280"/>
        <end position="354"/>
    </location>
</feature>
<keyword evidence="8" id="KW-0460">Magnesium</keyword>
<feature type="domain" description="GHMP kinase N-terminal" evidence="12">
    <location>
        <begin position="89"/>
        <end position="176"/>
    </location>
</feature>
<dbReference type="InterPro" id="IPR013750">
    <property type="entry name" value="GHMP_kinase_C_dom"/>
</dbReference>
<keyword evidence="9" id="KW-0299">Galactose metabolism</keyword>
<dbReference type="InterPro" id="IPR019539">
    <property type="entry name" value="GalKase_N"/>
</dbReference>
<evidence type="ECO:0000256" key="1">
    <source>
        <dbReference type="ARBA" id="ARBA00006566"/>
    </source>
</evidence>
<accession>I4B4Z2</accession>
<keyword evidence="10" id="KW-0119">Carbohydrate metabolism</keyword>
<evidence type="ECO:0000313" key="16">
    <source>
        <dbReference type="Proteomes" id="UP000006048"/>
    </source>
</evidence>